<dbReference type="InterPro" id="IPR025659">
    <property type="entry name" value="Tubby-like_C"/>
</dbReference>
<evidence type="ECO:0000259" key="2">
    <source>
        <dbReference type="Pfam" id="PF01167"/>
    </source>
</evidence>
<dbReference type="HOGENOM" id="CLU_028236_0_1_1"/>
<feature type="domain" description="Tubby C-terminal" evidence="2">
    <location>
        <begin position="159"/>
        <end position="237"/>
    </location>
</feature>
<dbReference type="EMBL" id="KB910042">
    <property type="protein sequence ID" value="EOB11486.1"/>
    <property type="molecule type" value="Genomic_DNA"/>
</dbReference>
<keyword evidence="5" id="KW-1185">Reference proteome</keyword>
<name>R0MM53_NOSB1</name>
<evidence type="ECO:0000313" key="3">
    <source>
        <dbReference type="EMBL" id="EOB11486.1"/>
    </source>
</evidence>
<gene>
    <name evidence="4" type="primary">TULP3</name>
    <name evidence="3" type="ORF">NBO_1135g0002</name>
    <name evidence="4" type="ORF">NBO_6g0057</name>
</gene>
<dbReference type="VEuPathDB" id="MicrosporidiaDB:NBO_1135g0002"/>
<dbReference type="Pfam" id="PF01167">
    <property type="entry name" value="Tub"/>
    <property type="match status" value="1"/>
</dbReference>
<dbReference type="PANTHER" id="PTHR16517">
    <property type="entry name" value="TUBBY-RELATED"/>
    <property type="match status" value="1"/>
</dbReference>
<dbReference type="AlphaFoldDB" id="R0MM53"/>
<evidence type="ECO:0000313" key="5">
    <source>
        <dbReference type="Proteomes" id="UP000016927"/>
    </source>
</evidence>
<accession>R0MM53</accession>
<dbReference type="InterPro" id="IPR000007">
    <property type="entry name" value="Tubby_C"/>
</dbReference>
<evidence type="ECO:0000256" key="1">
    <source>
        <dbReference type="ARBA" id="ARBA00007129"/>
    </source>
</evidence>
<reference evidence="4 5" key="1">
    <citation type="journal article" date="2013" name="BMC Genomics">
        <title>Comparative genomics of parasitic silkworm microsporidia reveal an association between genome expansion and host adaptation.</title>
        <authorList>
            <person name="Pan G."/>
            <person name="Xu J."/>
            <person name="Li T."/>
            <person name="Xia Q."/>
            <person name="Liu S.L."/>
            <person name="Zhang G."/>
            <person name="Li S."/>
            <person name="Li C."/>
            <person name="Liu H."/>
            <person name="Yang L."/>
            <person name="Liu T."/>
            <person name="Zhang X."/>
            <person name="Wu Z."/>
            <person name="Fan W."/>
            <person name="Dang X."/>
            <person name="Xiang H."/>
            <person name="Tao M."/>
            <person name="Li Y."/>
            <person name="Hu J."/>
            <person name="Li Z."/>
            <person name="Lin L."/>
            <person name="Luo J."/>
            <person name="Geng L."/>
            <person name="Wang L."/>
            <person name="Long M."/>
            <person name="Wan Y."/>
            <person name="He N."/>
            <person name="Zhang Z."/>
            <person name="Lu C."/>
            <person name="Keeling P.J."/>
            <person name="Wang J."/>
            <person name="Xiang Z."/>
            <person name="Zhou Z."/>
        </authorList>
    </citation>
    <scope>NUCLEOTIDE SEQUENCE [LARGE SCALE GENOMIC DNA]</scope>
    <source>
        <strain evidence="4">CQ1</strain>
        <strain evidence="5">CQ1 / CVCC 102059</strain>
    </source>
</reference>
<dbReference type="VEuPathDB" id="MicrosporidiaDB:NBO_6g0057"/>
<dbReference type="OrthoDB" id="8775810at2759"/>
<comment type="similarity">
    <text evidence="1">Belongs to the TUB family.</text>
</comment>
<dbReference type="PANTHER" id="PTHR16517:SF7">
    <property type="entry name" value="PROTEIN KING TUBBY"/>
    <property type="match status" value="1"/>
</dbReference>
<dbReference type="STRING" id="578461.R0MM53"/>
<dbReference type="Proteomes" id="UP000016927">
    <property type="component" value="Unassembled WGS sequence"/>
</dbReference>
<dbReference type="Gene3D" id="3.20.90.10">
    <property type="entry name" value="Tubby Protein, Chain A"/>
    <property type="match status" value="1"/>
</dbReference>
<dbReference type="SUPFAM" id="SSF54518">
    <property type="entry name" value="Tubby C-terminal domain-like"/>
    <property type="match status" value="1"/>
</dbReference>
<proteinExistence type="inferred from homology"/>
<sequence>MANFEESNTRNYFSNTTRTSPMLISTRIDSSSLLDQSVDIESLLFDPYPVDRVSKGKVTVEKGFCSLYQYENQSNPGRILLYAYRRFCGFEIYRKGESKDFFIGSLKSNLIGTEYVLRTKDGNILSIKYHTAWFKRRKPRTFTVLFYKNVDKVDISKYPIVMRNKEPFHNSESNSYSLNFNGRVTTPSVKNFQLVHPLDPTYITLTFGKISPTTYIMDHTYPLSAFLGFSVALGALDKKLFCD</sequence>
<protein>
    <submittedName>
        <fullName evidence="4">Tubby-related protein 3</fullName>
    </submittedName>
</protein>
<dbReference type="OMA" id="MNAYKTL"/>
<evidence type="ECO:0000313" key="4">
    <source>
        <dbReference type="EMBL" id="EOB15305.1"/>
    </source>
</evidence>
<organism evidence="4 5">
    <name type="scientific">Nosema bombycis (strain CQ1 / CVCC 102059)</name>
    <name type="common">Microsporidian parasite</name>
    <name type="synonym">Pebrine of silkworm</name>
    <dbReference type="NCBI Taxonomy" id="578461"/>
    <lineage>
        <taxon>Eukaryota</taxon>
        <taxon>Fungi</taxon>
        <taxon>Fungi incertae sedis</taxon>
        <taxon>Microsporidia</taxon>
        <taxon>Nosematidae</taxon>
        <taxon>Nosema</taxon>
    </lineage>
</organism>
<dbReference type="EMBL" id="KB908914">
    <property type="protein sequence ID" value="EOB15305.1"/>
    <property type="molecule type" value="Genomic_DNA"/>
</dbReference>